<dbReference type="Proteomes" id="UP000018948">
    <property type="component" value="Unassembled WGS sequence"/>
</dbReference>
<proteinExistence type="predicted"/>
<evidence type="ECO:0000313" key="1">
    <source>
        <dbReference type="EMBL" id="ETP46889.1"/>
    </source>
</evidence>
<comment type="caution">
    <text evidence="1">The sequence shown here is derived from an EMBL/GenBank/DDBJ whole genome shotgun (WGS) entry which is preliminary data.</text>
</comment>
<reference evidence="1 2" key="1">
    <citation type="submission" date="2013-11" db="EMBL/GenBank/DDBJ databases">
        <title>The Genome Sequence of Phytophthora parasitica P10297.</title>
        <authorList>
            <consortium name="The Broad Institute Genomics Platform"/>
            <person name="Russ C."/>
            <person name="Tyler B."/>
            <person name="Panabieres F."/>
            <person name="Shan W."/>
            <person name="Tripathy S."/>
            <person name="Grunwald N."/>
            <person name="Machado M."/>
            <person name="Johnson C.S."/>
            <person name="Walker B."/>
            <person name="Young S.K."/>
            <person name="Zeng Q."/>
            <person name="Gargeya S."/>
            <person name="Fitzgerald M."/>
            <person name="Haas B."/>
            <person name="Abouelleil A."/>
            <person name="Allen A.W."/>
            <person name="Alvarado L."/>
            <person name="Arachchi H.M."/>
            <person name="Berlin A.M."/>
            <person name="Chapman S.B."/>
            <person name="Gainer-Dewar J."/>
            <person name="Goldberg J."/>
            <person name="Griggs A."/>
            <person name="Gujja S."/>
            <person name="Hansen M."/>
            <person name="Howarth C."/>
            <person name="Imamovic A."/>
            <person name="Ireland A."/>
            <person name="Larimer J."/>
            <person name="McCowan C."/>
            <person name="Murphy C."/>
            <person name="Pearson M."/>
            <person name="Poon T.W."/>
            <person name="Priest M."/>
            <person name="Roberts A."/>
            <person name="Saif S."/>
            <person name="Shea T."/>
            <person name="Sisk P."/>
            <person name="Sykes S."/>
            <person name="Wortman J."/>
            <person name="Nusbaum C."/>
            <person name="Birren B."/>
        </authorList>
    </citation>
    <scope>NUCLEOTIDE SEQUENCE [LARGE SCALE GENOMIC DNA]</scope>
    <source>
        <strain evidence="1 2">P10297</strain>
    </source>
</reference>
<gene>
    <name evidence="1" type="ORF">F442_06947</name>
</gene>
<name>W2ZL16_PHYNI</name>
<dbReference type="EMBL" id="ANIY01001431">
    <property type="protein sequence ID" value="ETP46889.1"/>
    <property type="molecule type" value="Genomic_DNA"/>
</dbReference>
<dbReference type="AlphaFoldDB" id="W2ZL16"/>
<sequence>LQEASLEWAQDNRLFVGRDTDRVSRSQYATFNILLNTFGVWNRFTRWALRPSNLMETLRAKLIVAGVRLPNVIFIDEDEEMKDVGSETESEIGEQDVIVVEDSDTESEDDLNFADIDSEATEVIPDNLFMEIYENALLTRSGRFVVCRNHLGGYVTRQKTREQVTEVIMQRYGAAWADSIPNKL</sequence>
<feature type="non-terminal residue" evidence="1">
    <location>
        <position position="1"/>
    </location>
</feature>
<protein>
    <submittedName>
        <fullName evidence="1">Uncharacterized protein</fullName>
    </submittedName>
</protein>
<evidence type="ECO:0000313" key="2">
    <source>
        <dbReference type="Proteomes" id="UP000018948"/>
    </source>
</evidence>
<organism evidence="1 2">
    <name type="scientific">Phytophthora nicotianae P10297</name>
    <dbReference type="NCBI Taxonomy" id="1317064"/>
    <lineage>
        <taxon>Eukaryota</taxon>
        <taxon>Sar</taxon>
        <taxon>Stramenopiles</taxon>
        <taxon>Oomycota</taxon>
        <taxon>Peronosporomycetes</taxon>
        <taxon>Peronosporales</taxon>
        <taxon>Peronosporaceae</taxon>
        <taxon>Phytophthora</taxon>
    </lineage>
</organism>
<accession>W2ZL16</accession>